<protein>
    <submittedName>
        <fullName evidence="3">Reverse transcriptase domain-containing protein</fullName>
    </submittedName>
</protein>
<evidence type="ECO:0000313" key="4">
    <source>
        <dbReference type="Proteomes" id="UP001151760"/>
    </source>
</evidence>
<dbReference type="Gene3D" id="3.30.420.10">
    <property type="entry name" value="Ribonuclease H-like superfamily/Ribonuclease H"/>
    <property type="match status" value="1"/>
</dbReference>
<keyword evidence="1" id="KW-0175">Coiled coil</keyword>
<proteinExistence type="predicted"/>
<feature type="coiled-coil region" evidence="1">
    <location>
        <begin position="65"/>
        <end position="92"/>
    </location>
</feature>
<keyword evidence="4" id="KW-1185">Reference proteome</keyword>
<feature type="domain" description="Reverse transcriptase Ty1/copia-type" evidence="2">
    <location>
        <begin position="250"/>
        <end position="378"/>
    </location>
</feature>
<keyword evidence="3" id="KW-0695">RNA-directed DNA polymerase</keyword>
<dbReference type="Proteomes" id="UP001151760">
    <property type="component" value="Unassembled WGS sequence"/>
</dbReference>
<dbReference type="Pfam" id="PF07727">
    <property type="entry name" value="RVT_2"/>
    <property type="match status" value="1"/>
</dbReference>
<dbReference type="PANTHER" id="PTHR45835">
    <property type="entry name" value="YALI0A06105P"/>
    <property type="match status" value="1"/>
</dbReference>
<evidence type="ECO:0000259" key="2">
    <source>
        <dbReference type="Pfam" id="PF07727"/>
    </source>
</evidence>
<evidence type="ECO:0000313" key="3">
    <source>
        <dbReference type="EMBL" id="GJS99928.1"/>
    </source>
</evidence>
<keyword evidence="3" id="KW-0548">Nucleotidyltransferase</keyword>
<reference evidence="3" key="1">
    <citation type="journal article" date="2022" name="Int. J. Mol. Sci.">
        <title>Draft Genome of Tanacetum Coccineum: Genomic Comparison of Closely Related Tanacetum-Family Plants.</title>
        <authorList>
            <person name="Yamashiro T."/>
            <person name="Shiraishi A."/>
            <person name="Nakayama K."/>
            <person name="Satake H."/>
        </authorList>
    </citation>
    <scope>NUCLEOTIDE SEQUENCE</scope>
</reference>
<dbReference type="EMBL" id="BQNB010012156">
    <property type="protein sequence ID" value="GJS99928.1"/>
    <property type="molecule type" value="Genomic_DNA"/>
</dbReference>
<organism evidence="3 4">
    <name type="scientific">Tanacetum coccineum</name>
    <dbReference type="NCBI Taxonomy" id="301880"/>
    <lineage>
        <taxon>Eukaryota</taxon>
        <taxon>Viridiplantae</taxon>
        <taxon>Streptophyta</taxon>
        <taxon>Embryophyta</taxon>
        <taxon>Tracheophyta</taxon>
        <taxon>Spermatophyta</taxon>
        <taxon>Magnoliopsida</taxon>
        <taxon>eudicotyledons</taxon>
        <taxon>Gunneridae</taxon>
        <taxon>Pentapetalae</taxon>
        <taxon>asterids</taxon>
        <taxon>campanulids</taxon>
        <taxon>Asterales</taxon>
        <taxon>Asteraceae</taxon>
        <taxon>Asteroideae</taxon>
        <taxon>Anthemideae</taxon>
        <taxon>Anthemidinae</taxon>
        <taxon>Tanacetum</taxon>
    </lineage>
</organism>
<evidence type="ECO:0000256" key="1">
    <source>
        <dbReference type="SAM" id="Coils"/>
    </source>
</evidence>
<dbReference type="GO" id="GO:0003964">
    <property type="term" value="F:RNA-directed DNA polymerase activity"/>
    <property type="evidence" value="ECO:0007669"/>
    <property type="project" value="UniProtKB-KW"/>
</dbReference>
<keyword evidence="3" id="KW-0808">Transferase</keyword>
<comment type="caution">
    <text evidence="3">The sequence shown here is derived from an EMBL/GenBank/DDBJ whole genome shotgun (WGS) entry which is preliminary data.</text>
</comment>
<dbReference type="PANTHER" id="PTHR45835:SF99">
    <property type="entry name" value="CHROMO DOMAIN-CONTAINING PROTEIN-RELATED"/>
    <property type="match status" value="1"/>
</dbReference>
<reference evidence="3" key="2">
    <citation type="submission" date="2022-01" db="EMBL/GenBank/DDBJ databases">
        <authorList>
            <person name="Yamashiro T."/>
            <person name="Shiraishi A."/>
            <person name="Satake H."/>
            <person name="Nakayama K."/>
        </authorList>
    </citation>
    <scope>NUCLEOTIDE SEQUENCE</scope>
</reference>
<dbReference type="InterPro" id="IPR036397">
    <property type="entry name" value="RNaseH_sf"/>
</dbReference>
<dbReference type="InterPro" id="IPR012337">
    <property type="entry name" value="RNaseH-like_sf"/>
</dbReference>
<sequence>MLRACIIDFGGNWDDHLPLVEFAYNNSYHASIKMPPYEMLYGRRCRTPICWDEVGSRELASKNVVLVITEKIETIRERLKEARDRWKSYADKRRRLIEFNVGDFVILKFSPWKGWLADESSVITLDDVEINPELTSQEEPVAILGRKSRQLRNKEIPLVKVEWKHRKGTSISELYSQGSAEMLYLGSNTTYSINEYGVFGFQSRYGHFDTVYQSLSLIRHIQLMNTAYSSSELIRRAFHIKSEIDSILQNHTWELVDLLSGCKPLGYKWIFKKNMKADGTIDKYKARLVIKGFRQREGLDFFDTYFPVTQITSIRMVLAIAVIRKLEVHQMDVKMTFLNKDLEKVLCMNQPEGFMAPGLESKVCRLVKILYGLRKAPKQGHQFSPYHVRI</sequence>
<dbReference type="InterPro" id="IPR013103">
    <property type="entry name" value="RVT_2"/>
</dbReference>
<accession>A0ABQ5AD07</accession>
<gene>
    <name evidence="3" type="ORF">Tco_0821098</name>
</gene>
<dbReference type="SUPFAM" id="SSF53098">
    <property type="entry name" value="Ribonuclease H-like"/>
    <property type="match status" value="1"/>
</dbReference>
<name>A0ABQ5AD07_9ASTR</name>